<evidence type="ECO:0000313" key="7">
    <source>
        <dbReference type="EMBL" id="KFC83462.1"/>
    </source>
</evidence>
<dbReference type="RefSeq" id="WP_034493783.1">
    <property type="nucleotide sequence ID" value="NZ_JMPI01000020.1"/>
</dbReference>
<feature type="transmembrane region" description="Helical" evidence="6">
    <location>
        <begin position="228"/>
        <end position="249"/>
    </location>
</feature>
<dbReference type="InterPro" id="IPR012681">
    <property type="entry name" value="NCS1"/>
</dbReference>
<dbReference type="NCBIfam" id="NF008476">
    <property type="entry name" value="PRK11375.1"/>
    <property type="match status" value="1"/>
</dbReference>
<keyword evidence="3 6" id="KW-0812">Transmembrane</keyword>
<dbReference type="eggNOG" id="COG1953">
    <property type="taxonomic scope" value="Bacteria"/>
</dbReference>
<comment type="subcellular location">
    <subcellularLocation>
        <location evidence="1">Membrane</location>
        <topology evidence="1">Multi-pass membrane protein</topology>
    </subcellularLocation>
</comment>
<evidence type="ECO:0000256" key="6">
    <source>
        <dbReference type="SAM" id="Phobius"/>
    </source>
</evidence>
<dbReference type="NCBIfam" id="NF047713">
    <property type="entry name" value="AllantTportGProt"/>
    <property type="match status" value="1"/>
</dbReference>
<dbReference type="PANTHER" id="PTHR30618">
    <property type="entry name" value="NCS1 FAMILY PURINE/PYRIMIDINE TRANSPORTER"/>
    <property type="match status" value="1"/>
</dbReference>
<comment type="caution">
    <text evidence="7">The sequence shown here is derived from an EMBL/GenBank/DDBJ whole genome shotgun (WGS) entry which is preliminary data.</text>
</comment>
<evidence type="ECO:0000256" key="5">
    <source>
        <dbReference type="ARBA" id="ARBA00023136"/>
    </source>
</evidence>
<dbReference type="InterPro" id="IPR001248">
    <property type="entry name" value="Pur-cyt_permease"/>
</dbReference>
<feature type="transmembrane region" description="Helical" evidence="6">
    <location>
        <begin position="312"/>
        <end position="332"/>
    </location>
</feature>
<feature type="transmembrane region" description="Helical" evidence="6">
    <location>
        <begin position="270"/>
        <end position="292"/>
    </location>
</feature>
<dbReference type="InterPro" id="IPR045225">
    <property type="entry name" value="Uracil/uridine/allantoin_perm"/>
</dbReference>
<gene>
    <name evidence="7" type="primary">ybbW</name>
    <name evidence="7" type="ORF">GBAG_0901</name>
</gene>
<feature type="transmembrane region" description="Helical" evidence="6">
    <location>
        <begin position="163"/>
        <end position="184"/>
    </location>
</feature>
<feature type="transmembrane region" description="Helical" evidence="6">
    <location>
        <begin position="50"/>
        <end position="79"/>
    </location>
</feature>
<feature type="transmembrane region" description="Helical" evidence="6">
    <location>
        <begin position="353"/>
        <end position="371"/>
    </location>
</feature>
<dbReference type="Pfam" id="PF02133">
    <property type="entry name" value="Transp_cyt_pur"/>
    <property type="match status" value="1"/>
</dbReference>
<protein>
    <submittedName>
        <fullName evidence="7">Allantoin permease</fullName>
    </submittedName>
</protein>
<dbReference type="AlphaFoldDB" id="A0A085GIB7"/>
<evidence type="ECO:0000256" key="4">
    <source>
        <dbReference type="ARBA" id="ARBA00022989"/>
    </source>
</evidence>
<dbReference type="OrthoDB" id="9780088at2"/>
<dbReference type="FunFam" id="1.10.4160.10:FF:000004">
    <property type="entry name" value="Putative allantoin permease"/>
    <property type="match status" value="1"/>
</dbReference>
<feature type="transmembrane region" description="Helical" evidence="6">
    <location>
        <begin position="421"/>
        <end position="443"/>
    </location>
</feature>
<evidence type="ECO:0000256" key="2">
    <source>
        <dbReference type="ARBA" id="ARBA00008974"/>
    </source>
</evidence>
<dbReference type="CDD" id="cd11485">
    <property type="entry name" value="SLC-NCS1sbd_YbbW-like"/>
    <property type="match status" value="1"/>
</dbReference>
<feature type="transmembrane region" description="Helical" evidence="6">
    <location>
        <begin position="196"/>
        <end position="216"/>
    </location>
</feature>
<evidence type="ECO:0000313" key="8">
    <source>
        <dbReference type="Proteomes" id="UP000028653"/>
    </source>
</evidence>
<dbReference type="GO" id="GO:0015205">
    <property type="term" value="F:nucleobase transmembrane transporter activity"/>
    <property type="evidence" value="ECO:0007669"/>
    <property type="project" value="TreeGrafter"/>
</dbReference>
<keyword evidence="4 6" id="KW-1133">Transmembrane helix</keyword>
<dbReference type="Gene3D" id="1.10.4160.10">
    <property type="entry name" value="Hydantoin permease"/>
    <property type="match status" value="1"/>
</dbReference>
<sequence length="487" mass="52962">MERQEQQQRELYRARGYSDDLLPKEKEKQTWKAFNYFTLWMGSVHNVPNYVMVGGFFILGLSTLSIMLAIILSAFFIAFVMVMNGAAGTKYGVPFAMILRASYGVRGSLFPGILRGGIAAIMWFGLQCYAGSLAFLILIGKIWPGFLSLGGDFNILGLNLPGLIAFLFFWAINVAIGFGGGGVLNKFTAVLNPCIYIVFGGMAIWAISLVGIQPILDYVPAGVQKAENSGFLFLVVINAVVAVWAAPAVSASDFTQNAQSFRQQALGQTLGLLVAYILFAVAGVCIIAGASIHYGEDTWNVLDIVQKWDSLFASFFAVLVILMTTISTNATGNIIPAGYQIAAIAPTKLTYKNGVLIASIISLLICPWKLMENQSSIYLFLDIIGGMLGPVIGVMMAHYFIVMRSQIDLDTLYTKAGDYKFYDNGFNVTAFSVTLIAVVLSLGGKFIPLFEPLSRVSWFVGVITAFVLYVLLKKRDAPGISTEHKAA</sequence>
<dbReference type="PANTHER" id="PTHR30618:SF0">
    <property type="entry name" value="PURINE-URACIL PERMEASE NCS1"/>
    <property type="match status" value="1"/>
</dbReference>
<evidence type="ECO:0000256" key="3">
    <source>
        <dbReference type="ARBA" id="ARBA00022692"/>
    </source>
</evidence>
<feature type="transmembrane region" description="Helical" evidence="6">
    <location>
        <begin position="121"/>
        <end position="143"/>
    </location>
</feature>
<evidence type="ECO:0000256" key="1">
    <source>
        <dbReference type="ARBA" id="ARBA00004141"/>
    </source>
</evidence>
<organism evidence="7 8">
    <name type="scientific">Buttiauxella agrestis ATCC 33320</name>
    <dbReference type="NCBI Taxonomy" id="1006004"/>
    <lineage>
        <taxon>Bacteria</taxon>
        <taxon>Pseudomonadati</taxon>
        <taxon>Pseudomonadota</taxon>
        <taxon>Gammaproteobacteria</taxon>
        <taxon>Enterobacterales</taxon>
        <taxon>Enterobacteriaceae</taxon>
        <taxon>Buttiauxella</taxon>
    </lineage>
</organism>
<keyword evidence="8" id="KW-1185">Reference proteome</keyword>
<feature type="transmembrane region" description="Helical" evidence="6">
    <location>
        <begin position="377"/>
        <end position="401"/>
    </location>
</feature>
<dbReference type="STRING" id="1006004.GBAG_0901"/>
<name>A0A085GIB7_9ENTR</name>
<comment type="similarity">
    <text evidence="2">Belongs to the purine-cytosine permease (2.A.39) family.</text>
</comment>
<keyword evidence="5 6" id="KW-0472">Membrane</keyword>
<feature type="transmembrane region" description="Helical" evidence="6">
    <location>
        <begin position="455"/>
        <end position="472"/>
    </location>
</feature>
<proteinExistence type="inferred from homology"/>
<dbReference type="Proteomes" id="UP000028653">
    <property type="component" value="Unassembled WGS sequence"/>
</dbReference>
<dbReference type="GO" id="GO:0005886">
    <property type="term" value="C:plasma membrane"/>
    <property type="evidence" value="ECO:0007669"/>
    <property type="project" value="TreeGrafter"/>
</dbReference>
<dbReference type="EMBL" id="JMPI01000020">
    <property type="protein sequence ID" value="KFC83462.1"/>
    <property type="molecule type" value="Genomic_DNA"/>
</dbReference>
<accession>A0A085GIB7</accession>
<reference evidence="7 8" key="1">
    <citation type="submission" date="2014-05" db="EMBL/GenBank/DDBJ databases">
        <title>ATOL: Assembling a taxonomically balanced genome-scale reconstruction of the evolutionary history of the Enterobacteriaceae.</title>
        <authorList>
            <person name="Plunkett G.III."/>
            <person name="Neeno-Eckwall E.C."/>
            <person name="Glasner J.D."/>
            <person name="Perna N.T."/>
        </authorList>
    </citation>
    <scope>NUCLEOTIDE SEQUENCE [LARGE SCALE GENOMIC DNA]</scope>
    <source>
        <strain evidence="7 8">ATCC 33320</strain>
    </source>
</reference>
<dbReference type="NCBIfam" id="TIGR00800">
    <property type="entry name" value="ncs1"/>
    <property type="match status" value="1"/>
</dbReference>